<dbReference type="EMBL" id="CAXDID020000025">
    <property type="protein sequence ID" value="CAL5990592.1"/>
    <property type="molecule type" value="Genomic_DNA"/>
</dbReference>
<evidence type="ECO:0000313" key="3">
    <source>
        <dbReference type="EMBL" id="CAL5990592.1"/>
    </source>
</evidence>
<feature type="transmembrane region" description="Helical" evidence="1">
    <location>
        <begin position="50"/>
        <end position="72"/>
    </location>
</feature>
<reference evidence="2" key="1">
    <citation type="submission" date="2023-06" db="EMBL/GenBank/DDBJ databases">
        <authorList>
            <person name="Kurt Z."/>
        </authorList>
    </citation>
    <scope>NUCLEOTIDE SEQUENCE</scope>
</reference>
<keyword evidence="1" id="KW-0472">Membrane</keyword>
<dbReference type="Proteomes" id="UP001642409">
    <property type="component" value="Unassembled WGS sequence"/>
</dbReference>
<keyword evidence="4" id="KW-1185">Reference proteome</keyword>
<sequence length="182" mass="21110">MRKFNYDKIYFINDFFYLNQYLEISLEDRKNPVSTLVSSTDFINKRKNSVLIFLSISQIAALLQLSKVAIWISPAIKLLQTRRLIFSTSCLQDNGKNHLYSQTKKKGEKCQCFTIIFRGTLNTQLLQNFTPKFQKKSENITVSRSSTKTKTQITSDFFFGRIRSILVYLTIILNIVEASHKG</sequence>
<evidence type="ECO:0000313" key="4">
    <source>
        <dbReference type="Proteomes" id="UP001642409"/>
    </source>
</evidence>
<evidence type="ECO:0000256" key="1">
    <source>
        <dbReference type="SAM" id="Phobius"/>
    </source>
</evidence>
<dbReference type="EMBL" id="CATOUU010000654">
    <property type="protein sequence ID" value="CAI9938286.1"/>
    <property type="molecule type" value="Genomic_DNA"/>
</dbReference>
<organism evidence="2">
    <name type="scientific">Hexamita inflata</name>
    <dbReference type="NCBI Taxonomy" id="28002"/>
    <lineage>
        <taxon>Eukaryota</taxon>
        <taxon>Metamonada</taxon>
        <taxon>Diplomonadida</taxon>
        <taxon>Hexamitidae</taxon>
        <taxon>Hexamitinae</taxon>
        <taxon>Hexamita</taxon>
    </lineage>
</organism>
<reference evidence="3 4" key="2">
    <citation type="submission" date="2024-07" db="EMBL/GenBank/DDBJ databases">
        <authorList>
            <person name="Akdeniz Z."/>
        </authorList>
    </citation>
    <scope>NUCLEOTIDE SEQUENCE [LARGE SCALE GENOMIC DNA]</scope>
</reference>
<gene>
    <name evidence="3" type="ORF">HINF_LOCUS11424</name>
    <name evidence="2" type="ORF">HINF_LOCUS25931</name>
</gene>
<proteinExistence type="predicted"/>
<protein>
    <submittedName>
        <fullName evidence="3">Hypothetical_protein</fullName>
    </submittedName>
</protein>
<dbReference type="AlphaFoldDB" id="A0AA86PH77"/>
<keyword evidence="1" id="KW-0812">Transmembrane</keyword>
<evidence type="ECO:0000313" key="2">
    <source>
        <dbReference type="EMBL" id="CAI9938286.1"/>
    </source>
</evidence>
<name>A0AA86PH77_9EUKA</name>
<keyword evidence="1" id="KW-1133">Transmembrane helix</keyword>
<comment type="caution">
    <text evidence="2">The sequence shown here is derived from an EMBL/GenBank/DDBJ whole genome shotgun (WGS) entry which is preliminary data.</text>
</comment>
<accession>A0AA86PH77</accession>